<dbReference type="Pfam" id="PF13561">
    <property type="entry name" value="adh_short_C2"/>
    <property type="match status" value="1"/>
</dbReference>
<dbReference type="PANTHER" id="PTHR43943:SF2">
    <property type="entry name" value="DEHYDROGENASE_REDUCTASE 4"/>
    <property type="match status" value="1"/>
</dbReference>
<dbReference type="NCBIfam" id="NF005559">
    <property type="entry name" value="PRK07231.1"/>
    <property type="match status" value="1"/>
</dbReference>
<protein>
    <submittedName>
        <fullName evidence="3">3-oxoacyl-[acyl-carrier protein] reductase</fullName>
    </submittedName>
</protein>
<reference evidence="3" key="1">
    <citation type="submission" date="2017-12" db="EMBL/GenBank/DDBJ databases">
        <title>Sequencing the genomes of 1000 Actinobacteria strains.</title>
        <authorList>
            <person name="Klenk H.-P."/>
        </authorList>
    </citation>
    <scope>NUCLEOTIDE SEQUENCE [LARGE SCALE GENOMIC DNA]</scope>
    <source>
        <strain evidence="3">DSM 44228</strain>
    </source>
</reference>
<name>A0A2N3XXW6_SACSN</name>
<dbReference type="OrthoDB" id="9789398at2"/>
<dbReference type="RefSeq" id="WP_101376518.1">
    <property type="nucleotide sequence ID" value="NZ_CP061007.1"/>
</dbReference>
<dbReference type="FunFam" id="3.40.50.720:FF:000084">
    <property type="entry name" value="Short-chain dehydrogenase reductase"/>
    <property type="match status" value="1"/>
</dbReference>
<dbReference type="InterPro" id="IPR036291">
    <property type="entry name" value="NAD(P)-bd_dom_sf"/>
</dbReference>
<proteinExistence type="inferred from homology"/>
<dbReference type="Gene3D" id="3.40.50.720">
    <property type="entry name" value="NAD(P)-binding Rossmann-like Domain"/>
    <property type="match status" value="1"/>
</dbReference>
<dbReference type="STRING" id="994479.GCA_000194155_02259"/>
<dbReference type="SUPFAM" id="SSF51735">
    <property type="entry name" value="NAD(P)-binding Rossmann-fold domains"/>
    <property type="match status" value="1"/>
</dbReference>
<dbReference type="Proteomes" id="UP000233786">
    <property type="component" value="Unassembled WGS sequence"/>
</dbReference>
<comment type="caution">
    <text evidence="3">The sequence shown here is derived from an EMBL/GenBank/DDBJ whole genome shotgun (WGS) entry which is preliminary data.</text>
</comment>
<gene>
    <name evidence="3" type="ORF">A8926_3184</name>
</gene>
<dbReference type="PRINTS" id="PR00080">
    <property type="entry name" value="SDRFAMILY"/>
</dbReference>
<dbReference type="EMBL" id="PJNB01000001">
    <property type="protein sequence ID" value="PKW15471.1"/>
    <property type="molecule type" value="Genomic_DNA"/>
</dbReference>
<keyword evidence="2" id="KW-0560">Oxidoreductase</keyword>
<dbReference type="GO" id="GO:0016491">
    <property type="term" value="F:oxidoreductase activity"/>
    <property type="evidence" value="ECO:0007669"/>
    <property type="project" value="UniProtKB-KW"/>
</dbReference>
<dbReference type="PRINTS" id="PR00081">
    <property type="entry name" value="GDHRDH"/>
</dbReference>
<evidence type="ECO:0000256" key="1">
    <source>
        <dbReference type="ARBA" id="ARBA00006484"/>
    </source>
</evidence>
<evidence type="ECO:0000256" key="2">
    <source>
        <dbReference type="ARBA" id="ARBA00023002"/>
    </source>
</evidence>
<sequence>MSKPASNRGPDLEVPVATPSAASRFDGRTAIITGASRGIGLGIAKQLVADGARVVITGRNVAGLNDAVAELGGPSVAIGVAGHADDPNHQSEVIAAAIETFGGADLLVNNAGINPMAGGLLELDLAAARKTVEVNCLAGIAWTQQIRKAWMAEHGGAIVNVSSVASLAPSSLIAFYGATKAMLNYITQTLALELGPSVRINAVLPALVKTKFATLLYEGKEQEVAEPYPLRRLGVPDDVAQVVAFLLSDEAGWVTGQLLAVDGGITIATGSI</sequence>
<dbReference type="PANTHER" id="PTHR43943">
    <property type="entry name" value="DEHYDROGENASE/REDUCTASE (SDR FAMILY) MEMBER 4"/>
    <property type="match status" value="1"/>
</dbReference>
<evidence type="ECO:0000313" key="4">
    <source>
        <dbReference type="Proteomes" id="UP000233786"/>
    </source>
</evidence>
<organism evidence="3 4">
    <name type="scientific">Saccharopolyspora spinosa</name>
    <dbReference type="NCBI Taxonomy" id="60894"/>
    <lineage>
        <taxon>Bacteria</taxon>
        <taxon>Bacillati</taxon>
        <taxon>Actinomycetota</taxon>
        <taxon>Actinomycetes</taxon>
        <taxon>Pseudonocardiales</taxon>
        <taxon>Pseudonocardiaceae</taxon>
        <taxon>Saccharopolyspora</taxon>
    </lineage>
</organism>
<keyword evidence="4" id="KW-1185">Reference proteome</keyword>
<dbReference type="CDD" id="cd05233">
    <property type="entry name" value="SDR_c"/>
    <property type="match status" value="1"/>
</dbReference>
<dbReference type="AlphaFoldDB" id="A0A2N3XXW6"/>
<dbReference type="InterPro" id="IPR002347">
    <property type="entry name" value="SDR_fam"/>
</dbReference>
<accession>A0A2N3XXW6</accession>
<evidence type="ECO:0000313" key="3">
    <source>
        <dbReference type="EMBL" id="PKW15471.1"/>
    </source>
</evidence>
<comment type="similarity">
    <text evidence="1">Belongs to the short-chain dehydrogenases/reductases (SDR) family.</text>
</comment>